<feature type="region of interest" description="Disordered" evidence="1">
    <location>
        <begin position="528"/>
        <end position="582"/>
    </location>
</feature>
<feature type="region of interest" description="Disordered" evidence="1">
    <location>
        <begin position="432"/>
        <end position="470"/>
    </location>
</feature>
<feature type="region of interest" description="Disordered" evidence="1">
    <location>
        <begin position="640"/>
        <end position="819"/>
    </location>
</feature>
<feature type="compositionally biased region" description="Basic and acidic residues" evidence="1">
    <location>
        <begin position="529"/>
        <end position="539"/>
    </location>
</feature>
<feature type="compositionally biased region" description="Polar residues" evidence="1">
    <location>
        <begin position="435"/>
        <end position="450"/>
    </location>
</feature>
<proteinExistence type="predicted"/>
<reference evidence="2" key="1">
    <citation type="submission" date="2023-03" db="EMBL/GenBank/DDBJ databases">
        <title>Massive genome expansion in bonnet fungi (Mycena s.s.) driven by repeated elements and novel gene families across ecological guilds.</title>
        <authorList>
            <consortium name="Lawrence Berkeley National Laboratory"/>
            <person name="Harder C.B."/>
            <person name="Miyauchi S."/>
            <person name="Viragh M."/>
            <person name="Kuo A."/>
            <person name="Thoen E."/>
            <person name="Andreopoulos B."/>
            <person name="Lu D."/>
            <person name="Skrede I."/>
            <person name="Drula E."/>
            <person name="Henrissat B."/>
            <person name="Morin E."/>
            <person name="Kohler A."/>
            <person name="Barry K."/>
            <person name="LaButti K."/>
            <person name="Morin E."/>
            <person name="Salamov A."/>
            <person name="Lipzen A."/>
            <person name="Mereny Z."/>
            <person name="Hegedus B."/>
            <person name="Baldrian P."/>
            <person name="Stursova M."/>
            <person name="Weitz H."/>
            <person name="Taylor A."/>
            <person name="Grigoriev I.V."/>
            <person name="Nagy L.G."/>
            <person name="Martin F."/>
            <person name="Kauserud H."/>
        </authorList>
    </citation>
    <scope>NUCLEOTIDE SEQUENCE</scope>
    <source>
        <strain evidence="2">9144</strain>
    </source>
</reference>
<feature type="compositionally biased region" description="Basic and acidic residues" evidence="1">
    <location>
        <begin position="739"/>
        <end position="748"/>
    </location>
</feature>
<evidence type="ECO:0000256" key="1">
    <source>
        <dbReference type="SAM" id="MobiDB-lite"/>
    </source>
</evidence>
<organism evidence="2 3">
    <name type="scientific">Mycena pura</name>
    <dbReference type="NCBI Taxonomy" id="153505"/>
    <lineage>
        <taxon>Eukaryota</taxon>
        <taxon>Fungi</taxon>
        <taxon>Dikarya</taxon>
        <taxon>Basidiomycota</taxon>
        <taxon>Agaricomycotina</taxon>
        <taxon>Agaricomycetes</taxon>
        <taxon>Agaricomycetidae</taxon>
        <taxon>Agaricales</taxon>
        <taxon>Marasmiineae</taxon>
        <taxon>Mycenaceae</taxon>
        <taxon>Mycena</taxon>
    </lineage>
</organism>
<feature type="region of interest" description="Disordered" evidence="1">
    <location>
        <begin position="323"/>
        <end position="386"/>
    </location>
</feature>
<dbReference type="EMBL" id="JARJCW010000004">
    <property type="protein sequence ID" value="KAJ7225730.1"/>
    <property type="molecule type" value="Genomic_DNA"/>
</dbReference>
<accession>A0AAD6YPP7</accession>
<sequence>MSLTSPPESGFTPRREFLRDPPVTPNAFSLLAISGPNCLRLYSFPPPLLIALRKLLDHQNLVTTLREDVDQQFCEIVLAGKPWNSAKSVLTEKLLVEILAVIYQHSYTYLSTIDYGRESDDRLAIAFSRPATLSVSPLSPSDSPQPNSLASSKHSRRVPFALSFTSATLLRVVAPPLHSTPAILQAVRKSWPRGVVAEKKVADNCFEFKLKGYKWFHEDTFATDSLRHILSLLSSLDANSFSLLASISLTSRSRVKDLWIFTGPASSSIDSLPDSPAPSVLNGSHNDFRRAVPASQSPIINPKYVHSQQSLHHKLASEPAISAAPISPAPGSHARAATDTSPGSSSHSPIRNSTINLLRKPAPRAQVPESVHDPDVPMSESEPLRTHMPSLVSGSAENLTGIGAGRTPDVFYSTSPLGHSALAEEQLPLLVPENGSRSRTPSSHRNSEQTPPFLGSRSHSPSPSPQPAPLEEQIPAASVDVKSPVAMDSPTGTMPLLGPNAFRDSAFSSGSNSTYDMPIPIRWTGMGRDASDETKEQRESLGPSFPGGWQPTPIEEKPEELEGYTEDDLQHNPNLPTPDIQEVPQRLGSVDSASHDITLRKSEAGLVGLIAASENADNARSEGEGKGWVVVDVEGRGSVDGVDKVVASPVSESHSPASPHTPVKDGTKSRSGSGAGTPTASPIAKAIAAVDAIESKSKSAPSPLRTTSPDSTGGVKRLFSLGRNSKATPPPRRPTVGRSNDKDKDKNPSQKNAGAESGSSKPVVNEDDTKRAIELVHGASHPKPKEKEPKPRMNRLRDRLRLIGTPEASRNEDKRRSLH</sequence>
<feature type="compositionally biased region" description="Low complexity" evidence="1">
    <location>
        <begin position="323"/>
        <end position="334"/>
    </location>
</feature>
<comment type="caution">
    <text evidence="2">The sequence shown here is derived from an EMBL/GenBank/DDBJ whole genome shotgun (WGS) entry which is preliminary data.</text>
</comment>
<feature type="region of interest" description="Disordered" evidence="1">
    <location>
        <begin position="133"/>
        <end position="152"/>
    </location>
</feature>
<feature type="compositionally biased region" description="Polar residues" evidence="1">
    <location>
        <begin position="698"/>
        <end position="711"/>
    </location>
</feature>
<feature type="compositionally biased region" description="Low complexity" evidence="1">
    <location>
        <begin position="133"/>
        <end position="149"/>
    </location>
</feature>
<feature type="compositionally biased region" description="Polar residues" evidence="1">
    <location>
        <begin position="338"/>
        <end position="356"/>
    </location>
</feature>
<dbReference type="AlphaFoldDB" id="A0AAD6YPP7"/>
<keyword evidence="3" id="KW-1185">Reference proteome</keyword>
<evidence type="ECO:0000313" key="2">
    <source>
        <dbReference type="EMBL" id="KAJ7225730.1"/>
    </source>
</evidence>
<protein>
    <submittedName>
        <fullName evidence="2">Uncharacterized protein</fullName>
    </submittedName>
</protein>
<dbReference type="Proteomes" id="UP001219525">
    <property type="component" value="Unassembled WGS sequence"/>
</dbReference>
<feature type="compositionally biased region" description="Basic and acidic residues" evidence="1">
    <location>
        <begin position="809"/>
        <end position="819"/>
    </location>
</feature>
<feature type="compositionally biased region" description="Acidic residues" evidence="1">
    <location>
        <begin position="557"/>
        <end position="567"/>
    </location>
</feature>
<evidence type="ECO:0000313" key="3">
    <source>
        <dbReference type="Proteomes" id="UP001219525"/>
    </source>
</evidence>
<dbReference type="PANTHER" id="PTHR38696:SF1">
    <property type="entry name" value="MEDIATOR OF RNA POLYMERASE II TRANSCRIPTION SUBUNIT 13"/>
    <property type="match status" value="1"/>
</dbReference>
<name>A0AAD6YPP7_9AGAR</name>
<feature type="compositionally biased region" description="Polar residues" evidence="1">
    <location>
        <begin position="669"/>
        <end position="680"/>
    </location>
</feature>
<gene>
    <name evidence="2" type="ORF">GGX14DRAFT_422004</name>
</gene>
<feature type="compositionally biased region" description="Basic and acidic residues" evidence="1">
    <location>
        <begin position="783"/>
        <end position="801"/>
    </location>
</feature>
<feature type="compositionally biased region" description="Polar residues" evidence="1">
    <location>
        <begin position="749"/>
        <end position="762"/>
    </location>
</feature>
<dbReference type="PANTHER" id="PTHR38696">
    <property type="entry name" value="MEDIATOR OF RNA POLYMERASE II TRANSCRIPTION SUBUNIT 13"/>
    <property type="match status" value="1"/>
</dbReference>